<accession>A0A183KGX2</accession>
<evidence type="ECO:0000313" key="3">
    <source>
        <dbReference type="WBParaSite" id="SCUD_0001427401-mRNA-1"/>
    </source>
</evidence>
<protein>
    <submittedName>
        <fullName evidence="3">Peptidase_M4_C domain-containing protein</fullName>
    </submittedName>
</protein>
<organism evidence="3">
    <name type="scientific">Schistosoma curassoni</name>
    <dbReference type="NCBI Taxonomy" id="6186"/>
    <lineage>
        <taxon>Eukaryota</taxon>
        <taxon>Metazoa</taxon>
        <taxon>Spiralia</taxon>
        <taxon>Lophotrochozoa</taxon>
        <taxon>Platyhelminthes</taxon>
        <taxon>Trematoda</taxon>
        <taxon>Digenea</taxon>
        <taxon>Strigeidida</taxon>
        <taxon>Schistosomatoidea</taxon>
        <taxon>Schistosomatidae</taxon>
        <taxon>Schistosoma</taxon>
    </lineage>
</organism>
<dbReference type="Proteomes" id="UP000279833">
    <property type="component" value="Unassembled WGS sequence"/>
</dbReference>
<dbReference type="AlphaFoldDB" id="A0A183KGX2"/>
<proteinExistence type="predicted"/>
<evidence type="ECO:0000313" key="2">
    <source>
        <dbReference type="Proteomes" id="UP000279833"/>
    </source>
</evidence>
<dbReference type="EMBL" id="UZAK01036565">
    <property type="protein sequence ID" value="VDP55901.1"/>
    <property type="molecule type" value="Genomic_DNA"/>
</dbReference>
<reference evidence="1 2" key="2">
    <citation type="submission" date="2018-11" db="EMBL/GenBank/DDBJ databases">
        <authorList>
            <consortium name="Pathogen Informatics"/>
        </authorList>
    </citation>
    <scope>NUCLEOTIDE SEQUENCE [LARGE SCALE GENOMIC DNA]</scope>
    <source>
        <strain evidence="1">Dakar</strain>
        <strain evidence="2">Dakar, Senegal</strain>
    </source>
</reference>
<sequence length="91" mass="10037">MTYGSRICPKQLFSCIKRGTKNSDGIPPILLHENSDIPDESDLTKAETLTNYFGEDYSMGIVNNTYHNDSTKTPVIGPVNVTGKAVVQLYI</sequence>
<name>A0A183KGX2_9TREM</name>
<evidence type="ECO:0000313" key="1">
    <source>
        <dbReference type="EMBL" id="VDP55901.1"/>
    </source>
</evidence>
<keyword evidence="2" id="KW-1185">Reference proteome</keyword>
<dbReference type="WBParaSite" id="SCUD_0001427401-mRNA-1">
    <property type="protein sequence ID" value="SCUD_0001427401-mRNA-1"/>
    <property type="gene ID" value="SCUD_0001427401"/>
</dbReference>
<gene>
    <name evidence="1" type="ORF">SCUD_LOCUS14271</name>
</gene>
<reference evidence="3" key="1">
    <citation type="submission" date="2016-06" db="UniProtKB">
        <authorList>
            <consortium name="WormBaseParasite"/>
        </authorList>
    </citation>
    <scope>IDENTIFICATION</scope>
</reference>